<dbReference type="AlphaFoldDB" id="A0A9P5Q0C3"/>
<protein>
    <submittedName>
        <fullName evidence="1">Uncharacterized protein</fullName>
    </submittedName>
</protein>
<reference evidence="1" key="1">
    <citation type="submission" date="2020-11" db="EMBL/GenBank/DDBJ databases">
        <authorList>
            <consortium name="DOE Joint Genome Institute"/>
            <person name="Ahrendt S."/>
            <person name="Riley R."/>
            <person name="Andreopoulos W."/>
            <person name="Labutti K."/>
            <person name="Pangilinan J."/>
            <person name="Ruiz-Duenas F.J."/>
            <person name="Barrasa J.M."/>
            <person name="Sanchez-Garcia M."/>
            <person name="Camarero S."/>
            <person name="Miyauchi S."/>
            <person name="Serrano A."/>
            <person name="Linde D."/>
            <person name="Babiker R."/>
            <person name="Drula E."/>
            <person name="Ayuso-Fernandez I."/>
            <person name="Pacheco R."/>
            <person name="Padilla G."/>
            <person name="Ferreira P."/>
            <person name="Barriuso J."/>
            <person name="Kellner H."/>
            <person name="Castanera R."/>
            <person name="Alfaro M."/>
            <person name="Ramirez L."/>
            <person name="Pisabarro A.G."/>
            <person name="Kuo A."/>
            <person name="Tritt A."/>
            <person name="Lipzen A."/>
            <person name="He G."/>
            <person name="Yan M."/>
            <person name="Ng V."/>
            <person name="Cullen D."/>
            <person name="Martin F."/>
            <person name="Rosso M.-N."/>
            <person name="Henrissat B."/>
            <person name="Hibbett D."/>
            <person name="Martinez A.T."/>
            <person name="Grigoriev I.V."/>
        </authorList>
    </citation>
    <scope>NUCLEOTIDE SEQUENCE</scope>
    <source>
        <strain evidence="1">AH 40177</strain>
    </source>
</reference>
<gene>
    <name evidence="1" type="ORF">BDP27DRAFT_415036</name>
</gene>
<organism evidence="1 2">
    <name type="scientific">Rhodocollybia butyracea</name>
    <dbReference type="NCBI Taxonomy" id="206335"/>
    <lineage>
        <taxon>Eukaryota</taxon>
        <taxon>Fungi</taxon>
        <taxon>Dikarya</taxon>
        <taxon>Basidiomycota</taxon>
        <taxon>Agaricomycotina</taxon>
        <taxon>Agaricomycetes</taxon>
        <taxon>Agaricomycetidae</taxon>
        <taxon>Agaricales</taxon>
        <taxon>Marasmiineae</taxon>
        <taxon>Omphalotaceae</taxon>
        <taxon>Rhodocollybia</taxon>
    </lineage>
</organism>
<comment type="caution">
    <text evidence="1">The sequence shown here is derived from an EMBL/GenBank/DDBJ whole genome shotgun (WGS) entry which is preliminary data.</text>
</comment>
<dbReference type="OrthoDB" id="3141919at2759"/>
<evidence type="ECO:0000313" key="1">
    <source>
        <dbReference type="EMBL" id="KAF9072463.1"/>
    </source>
</evidence>
<name>A0A9P5Q0C3_9AGAR</name>
<evidence type="ECO:0000313" key="2">
    <source>
        <dbReference type="Proteomes" id="UP000772434"/>
    </source>
</evidence>
<sequence length="185" mass="21275">MPANVANSHICPKRMGNEQAAFTYSRHTGPPAPLNLTIYDPCFGICLSKSLDTYFDVYKLGFRKFTDNWARFNIVYMTLQVKSSMTVTPPNSTSPPPGLMYWHYLQCVIRKFGHQMFRESDNIVHFEQPMPMEDDLQDEDENEGGFWPTAMLDLGSMYKEQLEEKLKKHEETASWVESSATVTLT</sequence>
<dbReference type="Proteomes" id="UP000772434">
    <property type="component" value="Unassembled WGS sequence"/>
</dbReference>
<keyword evidence="2" id="KW-1185">Reference proteome</keyword>
<dbReference type="EMBL" id="JADNRY010000024">
    <property type="protein sequence ID" value="KAF9072463.1"/>
    <property type="molecule type" value="Genomic_DNA"/>
</dbReference>
<proteinExistence type="predicted"/>
<accession>A0A9P5Q0C3</accession>